<sequence length="76" mass="8463">MDPTDPTLSQKHTSDWYVDSAFVMRRMLLSVQHRSDEGVGDIMAQVQSTVEVSCGRVDWWANVGDEAVPGEGPRVE</sequence>
<evidence type="ECO:0000313" key="1">
    <source>
        <dbReference type="EMBL" id="KAH7919609.1"/>
    </source>
</evidence>
<organism evidence="1 2">
    <name type="scientific">Leucogyrophana mollusca</name>
    <dbReference type="NCBI Taxonomy" id="85980"/>
    <lineage>
        <taxon>Eukaryota</taxon>
        <taxon>Fungi</taxon>
        <taxon>Dikarya</taxon>
        <taxon>Basidiomycota</taxon>
        <taxon>Agaricomycotina</taxon>
        <taxon>Agaricomycetes</taxon>
        <taxon>Agaricomycetidae</taxon>
        <taxon>Boletales</taxon>
        <taxon>Boletales incertae sedis</taxon>
        <taxon>Leucogyrophana</taxon>
    </lineage>
</organism>
<dbReference type="EMBL" id="MU266644">
    <property type="protein sequence ID" value="KAH7919609.1"/>
    <property type="molecule type" value="Genomic_DNA"/>
</dbReference>
<name>A0ACB8B2X2_9AGAM</name>
<comment type="caution">
    <text evidence="1">The sequence shown here is derived from an EMBL/GenBank/DDBJ whole genome shotgun (WGS) entry which is preliminary data.</text>
</comment>
<proteinExistence type="predicted"/>
<accession>A0ACB8B2X2</accession>
<evidence type="ECO:0000313" key="2">
    <source>
        <dbReference type="Proteomes" id="UP000790709"/>
    </source>
</evidence>
<dbReference type="Proteomes" id="UP000790709">
    <property type="component" value="Unassembled WGS sequence"/>
</dbReference>
<keyword evidence="2" id="KW-1185">Reference proteome</keyword>
<protein>
    <submittedName>
        <fullName evidence="1">Uncharacterized protein</fullName>
    </submittedName>
</protein>
<reference evidence="1" key="1">
    <citation type="journal article" date="2021" name="New Phytol.">
        <title>Evolutionary innovations through gain and loss of genes in the ectomycorrhizal Boletales.</title>
        <authorList>
            <person name="Wu G."/>
            <person name="Miyauchi S."/>
            <person name="Morin E."/>
            <person name="Kuo A."/>
            <person name="Drula E."/>
            <person name="Varga T."/>
            <person name="Kohler A."/>
            <person name="Feng B."/>
            <person name="Cao Y."/>
            <person name="Lipzen A."/>
            <person name="Daum C."/>
            <person name="Hundley H."/>
            <person name="Pangilinan J."/>
            <person name="Johnson J."/>
            <person name="Barry K."/>
            <person name="LaButti K."/>
            <person name="Ng V."/>
            <person name="Ahrendt S."/>
            <person name="Min B."/>
            <person name="Choi I.G."/>
            <person name="Park H."/>
            <person name="Plett J.M."/>
            <person name="Magnuson J."/>
            <person name="Spatafora J.W."/>
            <person name="Nagy L.G."/>
            <person name="Henrissat B."/>
            <person name="Grigoriev I.V."/>
            <person name="Yang Z.L."/>
            <person name="Xu J."/>
            <person name="Martin F.M."/>
        </authorList>
    </citation>
    <scope>NUCLEOTIDE SEQUENCE</scope>
    <source>
        <strain evidence="1">KUC20120723A-06</strain>
    </source>
</reference>
<gene>
    <name evidence="1" type="ORF">BV22DRAFT_1040722</name>
</gene>